<sequence length="404" mass="44130">MIIGQPGHIDHIKRKNAGTIYNLIDRFEPISRIELSKRSQLAPASITKIVRELMDAHLVKEAPIQETSMRGRPAVGLMLDNEGWQFLSMRLGRGYLTLALHSLSSEILIQERHELTVVAQSALLTTVVDHVNAFFSRHQQTVDRVTSIAISLPGLVNSAQGTVIQMPHFEVDHMPLGPVLHRETGLPVFVGNDTRSWALAEKLFGNAKEADSAVLVAVHSGVGAGIVLEGKVLQGRIGNVGELGHIQIKPFGKRCFCGNYGCLETVASLSAIYEQVETLLNEGHPSCLHDQPLTIEAICDAAVSGDGLAHQVITELGHHLGTAIAIVVNLFNPEKILFGGEFNRAKSVLYPAIMECLKTQTIPLYSKYLVLEESYFYTQATMPGAAMVKQAMYDGNLLMKVLEG</sequence>
<dbReference type="Proteomes" id="UP000189431">
    <property type="component" value="Unassembled WGS sequence"/>
</dbReference>
<organism evidence="3 4">
    <name type="scientific">Salinivibrio costicola subsp. alcaliphilus</name>
    <dbReference type="NCBI Taxonomy" id="272773"/>
    <lineage>
        <taxon>Bacteria</taxon>
        <taxon>Pseudomonadati</taxon>
        <taxon>Pseudomonadota</taxon>
        <taxon>Gammaproteobacteria</taxon>
        <taxon>Vibrionales</taxon>
        <taxon>Vibrionaceae</taxon>
        <taxon>Salinivibrio</taxon>
    </lineage>
</organism>
<comment type="similarity">
    <text evidence="1">Belongs to the ROK (NagC/XylR) family.</text>
</comment>
<proteinExistence type="inferred from homology"/>
<dbReference type="SUPFAM" id="SSF46785">
    <property type="entry name" value="Winged helix' DNA-binding domain"/>
    <property type="match status" value="1"/>
</dbReference>
<dbReference type="EMBL" id="MUFR01000036">
    <property type="protein sequence ID" value="OOF33196.1"/>
    <property type="molecule type" value="Genomic_DNA"/>
</dbReference>
<dbReference type="InterPro" id="IPR036390">
    <property type="entry name" value="WH_DNA-bd_sf"/>
</dbReference>
<name>A0ABX3KNP9_SALCS</name>
<dbReference type="PANTHER" id="PTHR18964">
    <property type="entry name" value="ROK (REPRESSOR, ORF, KINASE) FAMILY"/>
    <property type="match status" value="1"/>
</dbReference>
<dbReference type="InterPro" id="IPR000600">
    <property type="entry name" value="ROK"/>
</dbReference>
<dbReference type="Gene3D" id="1.10.10.10">
    <property type="entry name" value="Winged helix-like DNA-binding domain superfamily/Winged helix DNA-binding domain"/>
    <property type="match status" value="1"/>
</dbReference>
<dbReference type="Gene3D" id="3.30.420.40">
    <property type="match status" value="2"/>
</dbReference>
<protein>
    <submittedName>
        <fullName evidence="3">Transcriptional regulator</fullName>
    </submittedName>
</protein>
<dbReference type="InterPro" id="IPR036388">
    <property type="entry name" value="WH-like_DNA-bd_sf"/>
</dbReference>
<dbReference type="PANTHER" id="PTHR18964:SF149">
    <property type="entry name" value="BIFUNCTIONAL UDP-N-ACETYLGLUCOSAMINE 2-EPIMERASE_N-ACETYLMANNOSAMINE KINASE"/>
    <property type="match status" value="1"/>
</dbReference>
<evidence type="ECO:0000256" key="1">
    <source>
        <dbReference type="ARBA" id="ARBA00006479"/>
    </source>
</evidence>
<comment type="caution">
    <text evidence="3">The sequence shown here is derived from an EMBL/GenBank/DDBJ whole genome shotgun (WGS) entry which is preliminary data.</text>
</comment>
<dbReference type="RefSeq" id="WP_021022794.1">
    <property type="nucleotide sequence ID" value="NZ_MUFR01000036.1"/>
</dbReference>
<keyword evidence="4" id="KW-1185">Reference proteome</keyword>
<dbReference type="SUPFAM" id="SSF53067">
    <property type="entry name" value="Actin-like ATPase domain"/>
    <property type="match status" value="1"/>
</dbReference>
<dbReference type="Pfam" id="PF00480">
    <property type="entry name" value="ROK"/>
    <property type="match status" value="1"/>
</dbReference>
<dbReference type="PROSITE" id="PS01125">
    <property type="entry name" value="ROK"/>
    <property type="match status" value="1"/>
</dbReference>
<evidence type="ECO:0000313" key="3">
    <source>
        <dbReference type="EMBL" id="OOF33196.1"/>
    </source>
</evidence>
<evidence type="ECO:0000313" key="4">
    <source>
        <dbReference type="Proteomes" id="UP000189431"/>
    </source>
</evidence>
<accession>A0ABX3KNP9</accession>
<keyword evidence="2" id="KW-0119">Carbohydrate metabolism</keyword>
<reference evidence="4" key="1">
    <citation type="submission" date="2017-01" db="EMBL/GenBank/DDBJ databases">
        <title>Draft genome of the species Salinivibrio costicola subsp. alcaliphilus.</title>
        <authorList>
            <person name="Lopez-Hermoso C."/>
            <person name="De La Haba R."/>
            <person name="Sanchez-Porro C."/>
            <person name="Ventosa A."/>
        </authorList>
    </citation>
    <scope>NUCLEOTIDE SEQUENCE [LARGE SCALE GENOMIC DNA]</scope>
    <source>
        <strain evidence="4">CBH448</strain>
    </source>
</reference>
<evidence type="ECO:0000256" key="2">
    <source>
        <dbReference type="ARBA" id="ARBA00023277"/>
    </source>
</evidence>
<dbReference type="InterPro" id="IPR043129">
    <property type="entry name" value="ATPase_NBD"/>
</dbReference>
<dbReference type="InterPro" id="IPR049874">
    <property type="entry name" value="ROK_cs"/>
</dbReference>
<gene>
    <name evidence="3" type="ORF">BZJ21_12040</name>
</gene>